<dbReference type="PROSITE" id="PS50995">
    <property type="entry name" value="HTH_MARR_2"/>
    <property type="match status" value="1"/>
</dbReference>
<reference evidence="2 3" key="1">
    <citation type="submission" date="2018-02" db="EMBL/GenBank/DDBJ databases">
        <title>8 Nocardia nova and 1 Nocardia cyriacigeorgica strain used for evolution to TMP-SMX.</title>
        <authorList>
            <person name="Mehta H."/>
            <person name="Weng J."/>
            <person name="Shamoo Y."/>
        </authorList>
    </citation>
    <scope>NUCLEOTIDE SEQUENCE [LARGE SCALE GENOMIC DNA]</scope>
    <source>
        <strain evidence="2 3">MDA3139</strain>
    </source>
</reference>
<dbReference type="SUPFAM" id="SSF46785">
    <property type="entry name" value="Winged helix' DNA-binding domain"/>
    <property type="match status" value="1"/>
</dbReference>
<dbReference type="GO" id="GO:0003700">
    <property type="term" value="F:DNA-binding transcription factor activity"/>
    <property type="evidence" value="ECO:0007669"/>
    <property type="project" value="InterPro"/>
</dbReference>
<comment type="caution">
    <text evidence="2">The sequence shown here is derived from an EMBL/GenBank/DDBJ whole genome shotgun (WGS) entry which is preliminary data.</text>
</comment>
<sequence>MPLSPGVIIHDLNRSGKDILVDVTHVKTAVPATIAFRLGTLGANVTDRFAVAIEELDLKPKHVGVLVALDHGVATSQQDLATRLGVAPSLVVALADHLERLGAVRRDRDPDDRRRQILTLTDHGRELLAATEERARRLDREFTGSLTGAQRTALQSALAVLAADAGLPGAREELTRRGEP</sequence>
<accession>A0A2S6AHM3</accession>
<gene>
    <name evidence="2" type="ORF">C5E45_29155</name>
</gene>
<evidence type="ECO:0000313" key="3">
    <source>
        <dbReference type="Proteomes" id="UP000239874"/>
    </source>
</evidence>
<proteinExistence type="predicted"/>
<evidence type="ECO:0000313" key="2">
    <source>
        <dbReference type="EMBL" id="PPJ34723.1"/>
    </source>
</evidence>
<name>A0A2S6AHM3_9NOCA</name>
<dbReference type="EMBL" id="PSZC01000028">
    <property type="protein sequence ID" value="PPJ34723.1"/>
    <property type="molecule type" value="Genomic_DNA"/>
</dbReference>
<protein>
    <submittedName>
        <fullName evidence="2">MarR family transcriptional regulator</fullName>
    </submittedName>
</protein>
<dbReference type="PANTHER" id="PTHR33164:SF43">
    <property type="entry name" value="HTH-TYPE TRANSCRIPTIONAL REPRESSOR YETL"/>
    <property type="match status" value="1"/>
</dbReference>
<dbReference type="InterPro" id="IPR039422">
    <property type="entry name" value="MarR/SlyA-like"/>
</dbReference>
<dbReference type="Gene3D" id="1.10.10.10">
    <property type="entry name" value="Winged helix-like DNA-binding domain superfamily/Winged helix DNA-binding domain"/>
    <property type="match status" value="1"/>
</dbReference>
<evidence type="ECO:0000259" key="1">
    <source>
        <dbReference type="PROSITE" id="PS50995"/>
    </source>
</evidence>
<dbReference type="InterPro" id="IPR036388">
    <property type="entry name" value="WH-like_DNA-bd_sf"/>
</dbReference>
<dbReference type="Proteomes" id="UP000239874">
    <property type="component" value="Unassembled WGS sequence"/>
</dbReference>
<feature type="domain" description="HTH marR-type" evidence="1">
    <location>
        <begin position="31"/>
        <end position="163"/>
    </location>
</feature>
<dbReference type="PANTHER" id="PTHR33164">
    <property type="entry name" value="TRANSCRIPTIONAL REGULATOR, MARR FAMILY"/>
    <property type="match status" value="1"/>
</dbReference>
<dbReference type="AlphaFoldDB" id="A0A2S6AHM3"/>
<dbReference type="SMART" id="SM00347">
    <property type="entry name" value="HTH_MARR"/>
    <property type="match status" value="1"/>
</dbReference>
<dbReference type="InterPro" id="IPR000835">
    <property type="entry name" value="HTH_MarR-typ"/>
</dbReference>
<dbReference type="Pfam" id="PF12802">
    <property type="entry name" value="MarR_2"/>
    <property type="match status" value="1"/>
</dbReference>
<dbReference type="InterPro" id="IPR036390">
    <property type="entry name" value="WH_DNA-bd_sf"/>
</dbReference>
<organism evidence="2 3">
    <name type="scientific">Nocardia nova</name>
    <dbReference type="NCBI Taxonomy" id="37330"/>
    <lineage>
        <taxon>Bacteria</taxon>
        <taxon>Bacillati</taxon>
        <taxon>Actinomycetota</taxon>
        <taxon>Actinomycetes</taxon>
        <taxon>Mycobacteriales</taxon>
        <taxon>Nocardiaceae</taxon>
        <taxon>Nocardia</taxon>
    </lineage>
</organism>
<dbReference type="GO" id="GO:0006950">
    <property type="term" value="P:response to stress"/>
    <property type="evidence" value="ECO:0007669"/>
    <property type="project" value="TreeGrafter"/>
</dbReference>
<dbReference type="PRINTS" id="PR00598">
    <property type="entry name" value="HTHMARR"/>
</dbReference>
<dbReference type="OrthoDB" id="4462574at2"/>